<dbReference type="Gene3D" id="3.40.50.150">
    <property type="entry name" value="Vaccinia Virus protein VP39"/>
    <property type="match status" value="1"/>
</dbReference>
<organism evidence="3 4">
    <name type="scientific">Hyaloperonospora brassicae</name>
    <name type="common">Brassica downy mildew</name>
    <name type="synonym">Peronospora brassicae</name>
    <dbReference type="NCBI Taxonomy" id="162125"/>
    <lineage>
        <taxon>Eukaryota</taxon>
        <taxon>Sar</taxon>
        <taxon>Stramenopiles</taxon>
        <taxon>Oomycota</taxon>
        <taxon>Peronosporomycetes</taxon>
        <taxon>Peronosporales</taxon>
        <taxon>Peronosporaceae</taxon>
        <taxon>Hyaloperonospora</taxon>
    </lineage>
</organism>
<name>A0AAV0T6P7_HYABA</name>
<sequence length="311" mass="34184">MENDNADAKWSAHATTYSSVFGSMTQYWAADALQIAHRDILEKLDHNANSGVPFHFLDVGCGPGVLSFEFARRYLHKKTDIRITASDWSDMMLQEMTNALEDDPALRPFRAAITPLQADGTTLDSIPTASVDAVGSNFGLSIIIDRTPAWKAARRVLKDDGLLIVTAWADKSSHLIWFDKLTDMFNAAGGDGEPLPHPSLVVASDRERVLKELQAAGFRQVKSYCTTHTVVFDDSKTFAQATMSNPSGVKFLERLTKEQMEATLMNLMEEDSRKNTYSEEGSAATTTSGDVVADLSPTLIPITAFTIVSRK</sequence>
<dbReference type="SUPFAM" id="SSF53335">
    <property type="entry name" value="S-adenosyl-L-methionine-dependent methyltransferases"/>
    <property type="match status" value="1"/>
</dbReference>
<dbReference type="PANTHER" id="PTHR43591">
    <property type="entry name" value="METHYLTRANSFERASE"/>
    <property type="match status" value="1"/>
</dbReference>
<dbReference type="Pfam" id="PF08241">
    <property type="entry name" value="Methyltransf_11"/>
    <property type="match status" value="1"/>
</dbReference>
<reference evidence="3" key="1">
    <citation type="submission" date="2022-12" db="EMBL/GenBank/DDBJ databases">
        <authorList>
            <person name="Webb A."/>
        </authorList>
    </citation>
    <scope>NUCLEOTIDE SEQUENCE</scope>
    <source>
        <strain evidence="3">Hp1</strain>
    </source>
</reference>
<keyword evidence="4" id="KW-1185">Reference proteome</keyword>
<dbReference type="PANTHER" id="PTHR43591:SF81">
    <property type="entry name" value="MAGNESIUM PROTOPORPHYRIN IX METHYLTRANSFERASE, CHLOROPLASTIC-RELATED"/>
    <property type="match status" value="1"/>
</dbReference>
<accession>A0AAV0T6P7</accession>
<feature type="region of interest" description="Disordered" evidence="1">
    <location>
        <begin position="269"/>
        <end position="288"/>
    </location>
</feature>
<evidence type="ECO:0000313" key="4">
    <source>
        <dbReference type="Proteomes" id="UP001162031"/>
    </source>
</evidence>
<evidence type="ECO:0000259" key="2">
    <source>
        <dbReference type="Pfam" id="PF08241"/>
    </source>
</evidence>
<dbReference type="Proteomes" id="UP001162031">
    <property type="component" value="Unassembled WGS sequence"/>
</dbReference>
<evidence type="ECO:0000313" key="3">
    <source>
        <dbReference type="EMBL" id="CAI5715935.1"/>
    </source>
</evidence>
<dbReference type="GO" id="GO:0008757">
    <property type="term" value="F:S-adenosylmethionine-dependent methyltransferase activity"/>
    <property type="evidence" value="ECO:0007669"/>
    <property type="project" value="InterPro"/>
</dbReference>
<gene>
    <name evidence="3" type="ORF">HBR001_LOCUS1533</name>
</gene>
<feature type="domain" description="Methyltransferase type 11" evidence="2">
    <location>
        <begin position="57"/>
        <end position="165"/>
    </location>
</feature>
<dbReference type="InterPro" id="IPR029063">
    <property type="entry name" value="SAM-dependent_MTases_sf"/>
</dbReference>
<dbReference type="AlphaFoldDB" id="A0AAV0T6P7"/>
<proteinExistence type="predicted"/>
<dbReference type="InterPro" id="IPR013216">
    <property type="entry name" value="Methyltransf_11"/>
</dbReference>
<dbReference type="EMBL" id="CANTFL010000146">
    <property type="protein sequence ID" value="CAI5715935.1"/>
    <property type="molecule type" value="Genomic_DNA"/>
</dbReference>
<evidence type="ECO:0000256" key="1">
    <source>
        <dbReference type="SAM" id="MobiDB-lite"/>
    </source>
</evidence>
<dbReference type="CDD" id="cd02440">
    <property type="entry name" value="AdoMet_MTases"/>
    <property type="match status" value="1"/>
</dbReference>
<comment type="caution">
    <text evidence="3">The sequence shown here is derived from an EMBL/GenBank/DDBJ whole genome shotgun (WGS) entry which is preliminary data.</text>
</comment>
<protein>
    <recommendedName>
        <fullName evidence="2">Methyltransferase type 11 domain-containing protein</fullName>
    </recommendedName>
</protein>